<comment type="subcellular location">
    <subcellularLocation>
        <location evidence="1">Cell membrane</location>
        <topology evidence="1">Multi-pass membrane protein</topology>
    </subcellularLocation>
</comment>
<feature type="domain" description="Major facilitator superfamily (MFS) profile" evidence="7">
    <location>
        <begin position="17"/>
        <end position="397"/>
    </location>
</feature>
<dbReference type="PANTHER" id="PTHR23526">
    <property type="entry name" value="INTEGRAL MEMBRANE TRANSPORT PROTEIN-RELATED"/>
    <property type="match status" value="1"/>
</dbReference>
<feature type="region of interest" description="Disordered" evidence="5">
    <location>
        <begin position="399"/>
        <end position="427"/>
    </location>
</feature>
<protein>
    <submittedName>
        <fullName evidence="8">MFS transporter</fullName>
    </submittedName>
</protein>
<dbReference type="EMBL" id="CP031320">
    <property type="protein sequence ID" value="AXK34990.1"/>
    <property type="molecule type" value="Genomic_DNA"/>
</dbReference>
<name>A0A345XTM4_9ACTN</name>
<feature type="transmembrane region" description="Helical" evidence="6">
    <location>
        <begin position="224"/>
        <end position="244"/>
    </location>
</feature>
<dbReference type="InterPro" id="IPR020846">
    <property type="entry name" value="MFS_dom"/>
</dbReference>
<evidence type="ECO:0000256" key="5">
    <source>
        <dbReference type="SAM" id="MobiDB-lite"/>
    </source>
</evidence>
<reference evidence="8 9" key="1">
    <citation type="submission" date="2018-07" db="EMBL/GenBank/DDBJ databases">
        <title>Draft genome of the type strain Streptomyces armeniacus ATCC 15676.</title>
        <authorList>
            <person name="Labana P."/>
            <person name="Gosse J.T."/>
            <person name="Boddy C.N."/>
        </authorList>
    </citation>
    <scope>NUCLEOTIDE SEQUENCE [LARGE SCALE GENOMIC DNA]</scope>
    <source>
        <strain evidence="8 9">ATCC 15676</strain>
    </source>
</reference>
<dbReference type="GO" id="GO:0022857">
    <property type="term" value="F:transmembrane transporter activity"/>
    <property type="evidence" value="ECO:0007669"/>
    <property type="project" value="InterPro"/>
</dbReference>
<sequence length="427" mass="43371">MTPKAGPARSARPGRWPWAVLLGHALLVQLLTFVLRPTTTYRAIELDLPRALLGALSACFAVAPLVLAIPSGAVTDRIGERAMALLGSVFVLASALVLALCGHSPAALVGGSVLLGVGHLCSVIGQQTWVANRAHGADSDTAFGRYTFAASLGQAVGPVLMLLFGGRHAIPDTQAIFTLACSGALALVAVSALITPTSRDPSDGAHRQRGGTVRLLRLPGLPRALLTSCVVLAAVDITLVYLPALGSERGIAAGTVGALLTVRGLASMASRLFLGRLVARLGRRRLLVLCTMLSAASMAAAALPFGTAALAVFVALAGFGLGVGQPLTMSWLADAAPRGARGRAMSLRLVGNRAGQVVIPSAAGALAADVGAGGVLVATAAGLAGVGYAARTLPVDRPASAAVPAPPTGRRGAAPRRRRPCRARRCR</sequence>
<keyword evidence="4 6" id="KW-0472">Membrane</keyword>
<evidence type="ECO:0000256" key="4">
    <source>
        <dbReference type="ARBA" id="ARBA00023136"/>
    </source>
</evidence>
<feature type="transmembrane region" description="Helical" evidence="6">
    <location>
        <begin position="286"/>
        <end position="305"/>
    </location>
</feature>
<evidence type="ECO:0000313" key="9">
    <source>
        <dbReference type="Proteomes" id="UP000254425"/>
    </source>
</evidence>
<evidence type="ECO:0000313" key="8">
    <source>
        <dbReference type="EMBL" id="AXK34990.1"/>
    </source>
</evidence>
<feature type="transmembrane region" description="Helical" evidence="6">
    <location>
        <begin position="176"/>
        <end position="194"/>
    </location>
</feature>
<dbReference type="PROSITE" id="PS50850">
    <property type="entry name" value="MFS"/>
    <property type="match status" value="1"/>
</dbReference>
<evidence type="ECO:0000256" key="3">
    <source>
        <dbReference type="ARBA" id="ARBA00022989"/>
    </source>
</evidence>
<accession>A0A345XTM4</accession>
<dbReference type="PANTHER" id="PTHR23526:SF4">
    <property type="entry name" value="INTEGRAL MEMBRANE TRANSPORT PROTEIN"/>
    <property type="match status" value="1"/>
</dbReference>
<feature type="transmembrane region" description="Helical" evidence="6">
    <location>
        <begin position="52"/>
        <end position="70"/>
    </location>
</feature>
<proteinExistence type="predicted"/>
<feature type="transmembrane region" description="Helical" evidence="6">
    <location>
        <begin position="82"/>
        <end position="100"/>
    </location>
</feature>
<dbReference type="InterPro" id="IPR052528">
    <property type="entry name" value="Sugar_transport-like"/>
</dbReference>
<dbReference type="GO" id="GO:0005886">
    <property type="term" value="C:plasma membrane"/>
    <property type="evidence" value="ECO:0007669"/>
    <property type="project" value="UniProtKB-SubCell"/>
</dbReference>
<dbReference type="Proteomes" id="UP000254425">
    <property type="component" value="Chromosome"/>
</dbReference>
<keyword evidence="2 6" id="KW-0812">Transmembrane</keyword>
<dbReference type="Gene3D" id="1.20.1250.20">
    <property type="entry name" value="MFS general substrate transporter like domains"/>
    <property type="match status" value="2"/>
</dbReference>
<feature type="transmembrane region" description="Helical" evidence="6">
    <location>
        <begin position="106"/>
        <end position="125"/>
    </location>
</feature>
<feature type="compositionally biased region" description="Basic residues" evidence="5">
    <location>
        <begin position="413"/>
        <end position="427"/>
    </location>
</feature>
<dbReference type="SUPFAM" id="SSF103473">
    <property type="entry name" value="MFS general substrate transporter"/>
    <property type="match status" value="1"/>
</dbReference>
<dbReference type="InterPro" id="IPR011701">
    <property type="entry name" value="MFS"/>
</dbReference>
<keyword evidence="3 6" id="KW-1133">Transmembrane helix</keyword>
<gene>
    <name evidence="8" type="ORF">DVA86_22420</name>
</gene>
<evidence type="ECO:0000256" key="1">
    <source>
        <dbReference type="ARBA" id="ARBA00004651"/>
    </source>
</evidence>
<dbReference type="KEGG" id="sarm:DVA86_22420"/>
<organism evidence="8 9">
    <name type="scientific">Streptomyces armeniacus</name>
    <dbReference type="NCBI Taxonomy" id="83291"/>
    <lineage>
        <taxon>Bacteria</taxon>
        <taxon>Bacillati</taxon>
        <taxon>Actinomycetota</taxon>
        <taxon>Actinomycetes</taxon>
        <taxon>Kitasatosporales</taxon>
        <taxon>Streptomycetaceae</taxon>
        <taxon>Streptomyces</taxon>
    </lineage>
</organism>
<evidence type="ECO:0000256" key="2">
    <source>
        <dbReference type="ARBA" id="ARBA00022692"/>
    </source>
</evidence>
<dbReference type="RefSeq" id="WP_208880850.1">
    <property type="nucleotide sequence ID" value="NZ_CP031320.1"/>
</dbReference>
<dbReference type="Pfam" id="PF07690">
    <property type="entry name" value="MFS_1"/>
    <property type="match status" value="1"/>
</dbReference>
<dbReference type="AlphaFoldDB" id="A0A345XTM4"/>
<dbReference type="InterPro" id="IPR036259">
    <property type="entry name" value="MFS_trans_sf"/>
</dbReference>
<evidence type="ECO:0000256" key="6">
    <source>
        <dbReference type="SAM" id="Phobius"/>
    </source>
</evidence>
<feature type="transmembrane region" description="Helical" evidence="6">
    <location>
        <begin position="146"/>
        <end position="164"/>
    </location>
</feature>
<evidence type="ECO:0000259" key="7">
    <source>
        <dbReference type="PROSITE" id="PS50850"/>
    </source>
</evidence>
<keyword evidence="9" id="KW-1185">Reference proteome</keyword>